<keyword evidence="5" id="KW-0206">Cytoskeleton</keyword>
<reference evidence="7" key="1">
    <citation type="submission" date="2020-11" db="EMBL/GenBank/DDBJ databases">
        <authorList>
            <person name="Tran Van P."/>
        </authorList>
    </citation>
    <scope>NUCLEOTIDE SEQUENCE</scope>
</reference>
<evidence type="ECO:0000259" key="6">
    <source>
        <dbReference type="Pfam" id="PF04130"/>
    </source>
</evidence>
<sequence length="110" mass="13085">MKFMDKIERTRDVEEIQKEHQILLSDIIGQMFLKTAVINKCLEQIFSFCNRLKTCSDSEDLLTALIEDFERTKRQIYHLLVNIESYKTHQMVSNLVLELEKCSKQQIIFN</sequence>
<evidence type="ECO:0000256" key="3">
    <source>
        <dbReference type="ARBA" id="ARBA00022490"/>
    </source>
</evidence>
<dbReference type="InterPro" id="IPR040457">
    <property type="entry name" value="GCP_C"/>
</dbReference>
<dbReference type="GO" id="GO:0005874">
    <property type="term" value="C:microtubule"/>
    <property type="evidence" value="ECO:0007669"/>
    <property type="project" value="UniProtKB-KW"/>
</dbReference>
<feature type="domain" description="Gamma tubulin complex component C-terminal" evidence="6">
    <location>
        <begin position="2"/>
        <end position="99"/>
    </location>
</feature>
<gene>
    <name evidence="7" type="ORF">OSB1V03_LOCUS13116</name>
</gene>
<feature type="non-terminal residue" evidence="7">
    <location>
        <position position="110"/>
    </location>
</feature>
<evidence type="ECO:0000256" key="4">
    <source>
        <dbReference type="ARBA" id="ARBA00022701"/>
    </source>
</evidence>
<dbReference type="OrthoDB" id="78652at2759"/>
<evidence type="ECO:0000313" key="8">
    <source>
        <dbReference type="Proteomes" id="UP000759131"/>
    </source>
</evidence>
<dbReference type="InterPro" id="IPR042241">
    <property type="entry name" value="GCP_C_sf"/>
</dbReference>
<evidence type="ECO:0000256" key="1">
    <source>
        <dbReference type="ARBA" id="ARBA00004245"/>
    </source>
</evidence>
<evidence type="ECO:0000313" key="7">
    <source>
        <dbReference type="EMBL" id="CAD7632714.1"/>
    </source>
</evidence>
<comment type="subcellular location">
    <subcellularLocation>
        <location evidence="1">Cytoplasm</location>
        <location evidence="1">Cytoskeleton</location>
    </subcellularLocation>
</comment>
<keyword evidence="3" id="KW-0963">Cytoplasm</keyword>
<proteinExistence type="inferred from homology"/>
<keyword evidence="4" id="KW-0493">Microtubule</keyword>
<dbReference type="AlphaFoldDB" id="A0A7R9L046"/>
<dbReference type="GO" id="GO:0043015">
    <property type="term" value="F:gamma-tubulin binding"/>
    <property type="evidence" value="ECO:0007669"/>
    <property type="project" value="InterPro"/>
</dbReference>
<dbReference type="Gene3D" id="1.20.120.1900">
    <property type="entry name" value="Gamma-tubulin complex, C-terminal domain"/>
    <property type="match status" value="1"/>
</dbReference>
<organism evidence="7">
    <name type="scientific">Medioppia subpectinata</name>
    <dbReference type="NCBI Taxonomy" id="1979941"/>
    <lineage>
        <taxon>Eukaryota</taxon>
        <taxon>Metazoa</taxon>
        <taxon>Ecdysozoa</taxon>
        <taxon>Arthropoda</taxon>
        <taxon>Chelicerata</taxon>
        <taxon>Arachnida</taxon>
        <taxon>Acari</taxon>
        <taxon>Acariformes</taxon>
        <taxon>Sarcoptiformes</taxon>
        <taxon>Oribatida</taxon>
        <taxon>Brachypylina</taxon>
        <taxon>Oppioidea</taxon>
        <taxon>Oppiidae</taxon>
        <taxon>Medioppia</taxon>
    </lineage>
</organism>
<comment type="similarity">
    <text evidence="2">Belongs to the TUBGCP family.</text>
</comment>
<protein>
    <recommendedName>
        <fullName evidence="6">Gamma tubulin complex component C-terminal domain-containing protein</fullName>
    </recommendedName>
</protein>
<keyword evidence="8" id="KW-1185">Reference proteome</keyword>
<dbReference type="EMBL" id="CAJPIZ010011430">
    <property type="protein sequence ID" value="CAG2113144.1"/>
    <property type="molecule type" value="Genomic_DNA"/>
</dbReference>
<dbReference type="Proteomes" id="UP000759131">
    <property type="component" value="Unassembled WGS sequence"/>
</dbReference>
<accession>A0A7R9L046</accession>
<dbReference type="EMBL" id="OC866005">
    <property type="protein sequence ID" value="CAD7632714.1"/>
    <property type="molecule type" value="Genomic_DNA"/>
</dbReference>
<evidence type="ECO:0000256" key="2">
    <source>
        <dbReference type="ARBA" id="ARBA00010337"/>
    </source>
</evidence>
<evidence type="ECO:0000256" key="5">
    <source>
        <dbReference type="ARBA" id="ARBA00023212"/>
    </source>
</evidence>
<dbReference type="Pfam" id="PF04130">
    <property type="entry name" value="GCP_C_terminal"/>
    <property type="match status" value="1"/>
</dbReference>
<name>A0A7R9L046_9ACAR</name>